<reference evidence="2" key="1">
    <citation type="journal article" date="2015" name="Nature">
        <title>Complex archaea that bridge the gap between prokaryotes and eukaryotes.</title>
        <authorList>
            <person name="Spang A."/>
            <person name="Saw J.H."/>
            <person name="Jorgensen S.L."/>
            <person name="Zaremba-Niedzwiedzka K."/>
            <person name="Martijn J."/>
            <person name="Lind A.E."/>
            <person name="van Eijk R."/>
            <person name="Schleper C."/>
            <person name="Guy L."/>
            <person name="Ettema T.J."/>
        </authorList>
    </citation>
    <scope>NUCLEOTIDE SEQUENCE</scope>
</reference>
<dbReference type="PANTHER" id="PTHR48207">
    <property type="entry name" value="SUCCINATE--HYDROXYMETHYLGLUTARATE COA-TRANSFERASE"/>
    <property type="match status" value="1"/>
</dbReference>
<sequence length="136" mass="15267">MVKALEGIKVLDLTRALVGPYCTMMLADMGAEVIKLEKPGKGDDSRSYGPPFVEGESAYFMSVNRNKKSLILNMKSERSTEIIHRLIKQSDVLVENFRPGVMKRLGLGFQRVKEMNSQIIYCSISGFGQDGPYRML</sequence>
<dbReference type="EMBL" id="LAZR01068744">
    <property type="protein sequence ID" value="KKK49071.1"/>
    <property type="molecule type" value="Genomic_DNA"/>
</dbReference>
<dbReference type="Gene3D" id="3.40.50.10540">
    <property type="entry name" value="Crotonobetainyl-coa:carnitine coa-transferase, domain 1"/>
    <property type="match status" value="1"/>
</dbReference>
<comment type="caution">
    <text evidence="2">The sequence shown here is derived from an EMBL/GenBank/DDBJ whole genome shotgun (WGS) entry which is preliminary data.</text>
</comment>
<dbReference type="Pfam" id="PF02515">
    <property type="entry name" value="CoA_transf_3"/>
    <property type="match status" value="1"/>
</dbReference>
<accession>A0A0F8YLU9</accession>
<dbReference type="PANTHER" id="PTHR48207:SF3">
    <property type="entry name" value="SUCCINATE--HYDROXYMETHYLGLUTARATE COA-TRANSFERASE"/>
    <property type="match status" value="1"/>
</dbReference>
<evidence type="ECO:0008006" key="3">
    <source>
        <dbReference type="Google" id="ProtNLM"/>
    </source>
</evidence>
<dbReference type="SUPFAM" id="SSF89796">
    <property type="entry name" value="CoA-transferase family III (CaiB/BaiF)"/>
    <property type="match status" value="1"/>
</dbReference>
<name>A0A0F8YLU9_9ZZZZ</name>
<dbReference type="InterPro" id="IPR050483">
    <property type="entry name" value="CoA-transferase_III_domain"/>
</dbReference>
<proteinExistence type="predicted"/>
<evidence type="ECO:0000313" key="2">
    <source>
        <dbReference type="EMBL" id="KKK49071.1"/>
    </source>
</evidence>
<organism evidence="2">
    <name type="scientific">marine sediment metagenome</name>
    <dbReference type="NCBI Taxonomy" id="412755"/>
    <lineage>
        <taxon>unclassified sequences</taxon>
        <taxon>metagenomes</taxon>
        <taxon>ecological metagenomes</taxon>
    </lineage>
</organism>
<dbReference type="InterPro" id="IPR003673">
    <property type="entry name" value="CoA-Trfase_fam_III"/>
</dbReference>
<feature type="non-terminal residue" evidence="2">
    <location>
        <position position="136"/>
    </location>
</feature>
<dbReference type="GO" id="GO:0008410">
    <property type="term" value="F:CoA-transferase activity"/>
    <property type="evidence" value="ECO:0007669"/>
    <property type="project" value="TreeGrafter"/>
</dbReference>
<dbReference type="AlphaFoldDB" id="A0A0F8YLU9"/>
<gene>
    <name evidence="2" type="ORF">LCGC14_3138770</name>
</gene>
<protein>
    <recommendedName>
        <fullName evidence="3">CoA transferase</fullName>
    </recommendedName>
</protein>
<keyword evidence="1" id="KW-0808">Transferase</keyword>
<dbReference type="InterPro" id="IPR023606">
    <property type="entry name" value="CoA-Trfase_III_dom_1_sf"/>
</dbReference>
<evidence type="ECO:0000256" key="1">
    <source>
        <dbReference type="ARBA" id="ARBA00022679"/>
    </source>
</evidence>